<reference evidence="4" key="1">
    <citation type="submission" date="2022-12" db="EMBL/GenBank/DDBJ databases">
        <authorList>
            <person name="Webb A."/>
        </authorList>
    </citation>
    <scope>NUCLEOTIDE SEQUENCE</scope>
    <source>
        <strain evidence="4">Hp1</strain>
    </source>
</reference>
<feature type="compositionally biased region" description="Low complexity" evidence="2">
    <location>
        <begin position="264"/>
        <end position="273"/>
    </location>
</feature>
<feature type="region of interest" description="Disordered" evidence="2">
    <location>
        <begin position="193"/>
        <end position="329"/>
    </location>
</feature>
<evidence type="ECO:0000259" key="3">
    <source>
        <dbReference type="PROSITE" id="PS50115"/>
    </source>
</evidence>
<feature type="region of interest" description="Disordered" evidence="2">
    <location>
        <begin position="91"/>
        <end position="121"/>
    </location>
</feature>
<name>A0AAV0T6D6_HYABA</name>
<feature type="compositionally biased region" description="Polar residues" evidence="2">
    <location>
        <begin position="686"/>
        <end position="702"/>
    </location>
</feature>
<organism evidence="4 5">
    <name type="scientific">Hyaloperonospora brassicae</name>
    <name type="common">Brassica downy mildew</name>
    <name type="synonym">Peronospora brassicae</name>
    <dbReference type="NCBI Taxonomy" id="162125"/>
    <lineage>
        <taxon>Eukaryota</taxon>
        <taxon>Sar</taxon>
        <taxon>Stramenopiles</taxon>
        <taxon>Oomycota</taxon>
        <taxon>Peronosporomycetes</taxon>
        <taxon>Peronosporales</taxon>
        <taxon>Peronosporaceae</taxon>
        <taxon>Hyaloperonospora</taxon>
    </lineage>
</organism>
<dbReference type="AlphaFoldDB" id="A0AAV0T6D6"/>
<gene>
    <name evidence="4" type="ORF">HBR001_LOCUS1427</name>
</gene>
<dbReference type="GO" id="GO:0008270">
    <property type="term" value="F:zinc ion binding"/>
    <property type="evidence" value="ECO:0007669"/>
    <property type="project" value="UniProtKB-KW"/>
</dbReference>
<comment type="caution">
    <text evidence="4">The sequence shown here is derived from an EMBL/GenBank/DDBJ whole genome shotgun (WGS) entry which is preliminary data.</text>
</comment>
<feature type="compositionally biased region" description="Basic and acidic residues" evidence="2">
    <location>
        <begin position="135"/>
        <end position="147"/>
    </location>
</feature>
<accession>A0AAV0T6D6</accession>
<dbReference type="Proteomes" id="UP001162031">
    <property type="component" value="Unassembled WGS sequence"/>
</dbReference>
<evidence type="ECO:0000256" key="2">
    <source>
        <dbReference type="SAM" id="MobiDB-lite"/>
    </source>
</evidence>
<dbReference type="InterPro" id="IPR001164">
    <property type="entry name" value="ArfGAP_dom"/>
</dbReference>
<dbReference type="InterPro" id="IPR038508">
    <property type="entry name" value="ArfGAP_dom_sf"/>
</dbReference>
<dbReference type="Pfam" id="PF01412">
    <property type="entry name" value="ArfGap"/>
    <property type="match status" value="1"/>
</dbReference>
<feature type="compositionally biased region" description="Low complexity" evidence="2">
    <location>
        <begin position="217"/>
        <end position="228"/>
    </location>
</feature>
<feature type="region of interest" description="Disordered" evidence="2">
    <location>
        <begin position="339"/>
        <end position="358"/>
    </location>
</feature>
<feature type="compositionally biased region" description="Low complexity" evidence="2">
    <location>
        <begin position="490"/>
        <end position="502"/>
    </location>
</feature>
<dbReference type="SMART" id="SM00105">
    <property type="entry name" value="ArfGap"/>
    <property type="match status" value="1"/>
</dbReference>
<dbReference type="SUPFAM" id="SSF57863">
    <property type="entry name" value="ArfGap/RecO-like zinc finger"/>
    <property type="match status" value="1"/>
</dbReference>
<dbReference type="Gene3D" id="1.10.220.150">
    <property type="entry name" value="Arf GTPase activating protein"/>
    <property type="match status" value="1"/>
</dbReference>
<feature type="compositionally biased region" description="Basic and acidic residues" evidence="2">
    <location>
        <begin position="103"/>
        <end position="121"/>
    </location>
</feature>
<keyword evidence="1" id="KW-0862">Zinc</keyword>
<feature type="region of interest" description="Disordered" evidence="2">
    <location>
        <begin position="135"/>
        <end position="160"/>
    </location>
</feature>
<dbReference type="CDD" id="cd08838">
    <property type="entry name" value="ArfGap_AGFG"/>
    <property type="match status" value="1"/>
</dbReference>
<dbReference type="PANTHER" id="PTHR46085">
    <property type="entry name" value="ARFGAP/RECO-RELATED"/>
    <property type="match status" value="1"/>
</dbReference>
<feature type="region of interest" description="Disordered" evidence="2">
    <location>
        <begin position="409"/>
        <end position="444"/>
    </location>
</feature>
<keyword evidence="1" id="KW-0863">Zinc-finger</keyword>
<dbReference type="PROSITE" id="PS50115">
    <property type="entry name" value="ARFGAP"/>
    <property type="match status" value="1"/>
</dbReference>
<feature type="domain" description="Arf-GAP" evidence="3">
    <location>
        <begin position="19"/>
        <end position="141"/>
    </location>
</feature>
<dbReference type="InterPro" id="IPR037278">
    <property type="entry name" value="ARFGAP/RecO"/>
</dbReference>
<keyword evidence="5" id="KW-1185">Reference proteome</keyword>
<sequence length="702" mass="73764">MTPSTAAAKSLPSEKRHEERLVQKLRDFQRSQPPNKRCFDCNEMMPQYVCLDFNTFVCTACSGIHREFAHRVKSISMSKFTEKEVQALTTRGGNEAAQKYWRSRHDPTFRPKGGNDGERTRNFIRLTYIDRKWTSEAPKDQESERSSKSSKKREKKNVSADVIVSSSTKLATSTAESGFGDFSKFEGSSQTAATVARSDDVGSFDARAPDNKDTGDFTDFGDFEGSTGSPHTTQKATSKRHAPRPVPKFSSFTIPPPPGPNFRASSASTTTATEDLMGLGPPQQDNNPFGFDAPAPASDNRNHPTPADSSPFDLDVPAPSSCTGGFSSTVSLDPLSDMAAAASPAKSTQSSSPFDAFDPPSVPSSSIFDAFAAPSPASSNAFEALGGGGDAFGDFTGSTSSSRIDSALDPFSSTATKPAPPASAADPFAAFDDTRSSSGAAPNVGSAASAFGPSAGFPGYNSVSLQQSVMEDPFGFVSGTGNSSGFPVPQQQQQQQQHSGPTGQLFGGFSQQQQLYNAYGGQTQQQPMQPLLQGHPLQDQQQWYGQHQGSCGQQQLVQSTGQQYNGQFSPYLVKSAHPAPVPVKAPAPVAAINDPFAALNLGNLGFGGTNDSTSAARTRSGGAANSARANQSRASAAFGAAASMTTVGSGSSSYPQPQARMNATMPHSTPNNVAVDAFGDFASAADPSQTTGSTTANPFDLF</sequence>
<feature type="compositionally biased region" description="Low complexity" evidence="2">
    <location>
        <begin position="410"/>
        <end position="431"/>
    </location>
</feature>
<dbReference type="GO" id="GO:0005096">
    <property type="term" value="F:GTPase activator activity"/>
    <property type="evidence" value="ECO:0007669"/>
    <property type="project" value="InterPro"/>
</dbReference>
<evidence type="ECO:0000313" key="5">
    <source>
        <dbReference type="Proteomes" id="UP001162031"/>
    </source>
</evidence>
<evidence type="ECO:0000256" key="1">
    <source>
        <dbReference type="PROSITE-ProRule" id="PRU00288"/>
    </source>
</evidence>
<protein>
    <recommendedName>
        <fullName evidence="3">Arf-GAP domain-containing protein</fullName>
    </recommendedName>
</protein>
<keyword evidence="1" id="KW-0479">Metal-binding</keyword>
<dbReference type="PRINTS" id="PR00405">
    <property type="entry name" value="REVINTRACTNG"/>
</dbReference>
<dbReference type="PANTHER" id="PTHR46085:SF3">
    <property type="entry name" value="ARF GTPASE ACTIVATING PROTEIN"/>
    <property type="match status" value="1"/>
</dbReference>
<feature type="compositionally biased region" description="Polar residues" evidence="2">
    <location>
        <begin position="320"/>
        <end position="329"/>
    </location>
</feature>
<dbReference type="EMBL" id="CANTFL010000144">
    <property type="protein sequence ID" value="CAI5715389.1"/>
    <property type="molecule type" value="Genomic_DNA"/>
</dbReference>
<evidence type="ECO:0000313" key="4">
    <source>
        <dbReference type="EMBL" id="CAI5715389.1"/>
    </source>
</evidence>
<feature type="region of interest" description="Disordered" evidence="2">
    <location>
        <begin position="683"/>
        <end position="702"/>
    </location>
</feature>
<feature type="region of interest" description="Disordered" evidence="2">
    <location>
        <begin position="478"/>
        <end position="502"/>
    </location>
</feature>
<dbReference type="InterPro" id="IPR044820">
    <property type="entry name" value="AGD14-like"/>
</dbReference>
<proteinExistence type="predicted"/>